<organism evidence="3 4">
    <name type="scientific">Glycomyces harbinensis</name>
    <dbReference type="NCBI Taxonomy" id="58114"/>
    <lineage>
        <taxon>Bacteria</taxon>
        <taxon>Bacillati</taxon>
        <taxon>Actinomycetota</taxon>
        <taxon>Actinomycetes</taxon>
        <taxon>Glycomycetales</taxon>
        <taxon>Glycomycetaceae</taxon>
        <taxon>Glycomyces</taxon>
    </lineage>
</organism>
<dbReference type="STRING" id="58114.SAMN05216270_108150"/>
<feature type="transmembrane region" description="Helical" evidence="2">
    <location>
        <begin position="35"/>
        <end position="61"/>
    </location>
</feature>
<dbReference type="EMBL" id="FNAD01000008">
    <property type="protein sequence ID" value="SDD85706.1"/>
    <property type="molecule type" value="Genomic_DNA"/>
</dbReference>
<sequence>MHPLKSRLGAARQRVAPKLRFIASGDDGRWLPLRLWFHIALFFGLAVASMFVLLAIFQGVFSPSLKDELKVEVIRLSLFIIAGIGGVFALVISYRRQGLNEAAEVRVEQAEAREDGKVFNERFKSAAEQLSSEQAANRLAGVYAMAGLADDWDKGRQTCISVLCAYLRMPYEPPDESATADTAEATPVEPEVQKARRQERQVRHTIINVIRERLRSEPVRGKTWHGHDFDFTEAHFDGGDLSGIMVTGGVMRFRNAVFTAAGFAFANARFSRGTVDFYGARFSNAWLDFSEAQFVGSRVLFMDATFAVDWLRFENTTFTAGEVDFTGARFEQGLLDFNWAVFSGGGINFMWATFSGTRVLFTGAAFTGGAVDFTAANGWETLAGFVPPQGPVASDGLHLPRSETAPEHPSAPRTESNGEEEAEEET</sequence>
<keyword evidence="2" id="KW-0472">Membrane</keyword>
<accession>A0A1G6Y803</accession>
<feature type="transmembrane region" description="Helical" evidence="2">
    <location>
        <begin position="73"/>
        <end position="94"/>
    </location>
</feature>
<keyword evidence="2" id="KW-1133">Transmembrane helix</keyword>
<dbReference type="AlphaFoldDB" id="A0A1G6Y803"/>
<feature type="compositionally biased region" description="Acidic residues" evidence="1">
    <location>
        <begin position="417"/>
        <end position="426"/>
    </location>
</feature>
<reference evidence="4" key="1">
    <citation type="submission" date="2016-10" db="EMBL/GenBank/DDBJ databases">
        <authorList>
            <person name="Varghese N."/>
            <person name="Submissions S."/>
        </authorList>
    </citation>
    <scope>NUCLEOTIDE SEQUENCE [LARGE SCALE GENOMIC DNA]</scope>
    <source>
        <strain evidence="4">CGMCC 4.3516</strain>
    </source>
</reference>
<protein>
    <recommendedName>
        <fullName evidence="5">Pentapeptide repeat-containing protein</fullName>
    </recommendedName>
</protein>
<dbReference type="Proteomes" id="UP000198949">
    <property type="component" value="Unassembled WGS sequence"/>
</dbReference>
<dbReference type="Gene3D" id="2.160.20.80">
    <property type="entry name" value="E3 ubiquitin-protein ligase SopA"/>
    <property type="match status" value="1"/>
</dbReference>
<dbReference type="OrthoDB" id="8440251at2"/>
<keyword evidence="4" id="KW-1185">Reference proteome</keyword>
<name>A0A1G6Y803_9ACTN</name>
<feature type="region of interest" description="Disordered" evidence="1">
    <location>
        <begin position="175"/>
        <end position="197"/>
    </location>
</feature>
<feature type="region of interest" description="Disordered" evidence="1">
    <location>
        <begin position="389"/>
        <end position="426"/>
    </location>
</feature>
<evidence type="ECO:0000256" key="2">
    <source>
        <dbReference type="SAM" id="Phobius"/>
    </source>
</evidence>
<dbReference type="RefSeq" id="WP_091036541.1">
    <property type="nucleotide sequence ID" value="NZ_FNAD01000008.1"/>
</dbReference>
<feature type="compositionally biased region" description="Low complexity" evidence="1">
    <location>
        <begin position="176"/>
        <end position="186"/>
    </location>
</feature>
<evidence type="ECO:0000313" key="4">
    <source>
        <dbReference type="Proteomes" id="UP000198949"/>
    </source>
</evidence>
<evidence type="ECO:0000313" key="3">
    <source>
        <dbReference type="EMBL" id="SDD85706.1"/>
    </source>
</evidence>
<evidence type="ECO:0008006" key="5">
    <source>
        <dbReference type="Google" id="ProtNLM"/>
    </source>
</evidence>
<proteinExistence type="predicted"/>
<keyword evidence="2" id="KW-0812">Transmembrane</keyword>
<evidence type="ECO:0000256" key="1">
    <source>
        <dbReference type="SAM" id="MobiDB-lite"/>
    </source>
</evidence>
<gene>
    <name evidence="3" type="ORF">SAMN05216270_108150</name>
</gene>